<dbReference type="Pfam" id="PF01597">
    <property type="entry name" value="GCV_H"/>
    <property type="match status" value="1"/>
</dbReference>
<dbReference type="AlphaFoldDB" id="A0A1H8C647"/>
<evidence type="ECO:0000256" key="4">
    <source>
        <dbReference type="PIRSR" id="PIRSR617453-50"/>
    </source>
</evidence>
<dbReference type="InterPro" id="IPR017453">
    <property type="entry name" value="GCV_H_sub"/>
</dbReference>
<comment type="cofactor">
    <cofactor evidence="3">
        <name>(R)-lipoate</name>
        <dbReference type="ChEBI" id="CHEBI:83088"/>
    </cofactor>
    <text evidence="3">Binds 1 lipoyl cofactor covalently.</text>
</comment>
<dbReference type="PROSITE" id="PS50968">
    <property type="entry name" value="BIOTINYL_LIPOYL"/>
    <property type="match status" value="1"/>
</dbReference>
<protein>
    <recommendedName>
        <fullName evidence="3">Glycine cleavage system H protein</fullName>
    </recommendedName>
    <alternativeName>
        <fullName evidence="3">Octanoyl/lipoyl carrier protein</fullName>
    </alternativeName>
</protein>
<name>A0A1H8C647_9BACL</name>
<comment type="similarity">
    <text evidence="1 3">Belongs to the GcvH family.</text>
</comment>
<dbReference type="CDD" id="cd06848">
    <property type="entry name" value="GCS_H"/>
    <property type="match status" value="1"/>
</dbReference>
<dbReference type="EMBL" id="FOCQ01000003">
    <property type="protein sequence ID" value="SEM90349.1"/>
    <property type="molecule type" value="Genomic_DNA"/>
</dbReference>
<dbReference type="SUPFAM" id="SSF51230">
    <property type="entry name" value="Single hybrid motif"/>
    <property type="match status" value="1"/>
</dbReference>
<proteinExistence type="inferred from homology"/>
<accession>A0A1H8C647</accession>
<gene>
    <name evidence="3" type="primary">gcvH</name>
    <name evidence="6" type="ORF">SAMN05444955_10385</name>
</gene>
<dbReference type="InterPro" id="IPR003016">
    <property type="entry name" value="2-oxoA_DH_lipoyl-BS"/>
</dbReference>
<evidence type="ECO:0000259" key="5">
    <source>
        <dbReference type="PROSITE" id="PS50968"/>
    </source>
</evidence>
<dbReference type="InterPro" id="IPR000089">
    <property type="entry name" value="Biotin_lipoyl"/>
</dbReference>
<feature type="modified residue" description="N6-lipoyllysine" evidence="3 4">
    <location>
        <position position="64"/>
    </location>
</feature>
<organism evidence="6 7">
    <name type="scientific">Lihuaxuella thermophila</name>
    <dbReference type="NCBI Taxonomy" id="1173111"/>
    <lineage>
        <taxon>Bacteria</taxon>
        <taxon>Bacillati</taxon>
        <taxon>Bacillota</taxon>
        <taxon>Bacilli</taxon>
        <taxon>Bacillales</taxon>
        <taxon>Thermoactinomycetaceae</taxon>
        <taxon>Lihuaxuella</taxon>
    </lineage>
</organism>
<dbReference type="GO" id="GO:0009249">
    <property type="term" value="P:protein lipoylation"/>
    <property type="evidence" value="ECO:0007669"/>
    <property type="project" value="UniProtKB-UniRule"/>
</dbReference>
<evidence type="ECO:0000313" key="6">
    <source>
        <dbReference type="EMBL" id="SEM90349.1"/>
    </source>
</evidence>
<comment type="function">
    <text evidence="3">Is also involved in protein lipoylation via its role as an octanoyl/lipoyl carrier protein intermediate.</text>
</comment>
<dbReference type="InterPro" id="IPR033753">
    <property type="entry name" value="GCV_H/Fam206"/>
</dbReference>
<dbReference type="RefSeq" id="WP_089965608.1">
    <property type="nucleotide sequence ID" value="NZ_FOCQ01000003.1"/>
</dbReference>
<evidence type="ECO:0000313" key="7">
    <source>
        <dbReference type="Proteomes" id="UP000199695"/>
    </source>
</evidence>
<dbReference type="STRING" id="1173111.SAMN05444955_10385"/>
<dbReference type="GO" id="GO:0005960">
    <property type="term" value="C:glycine cleavage complex"/>
    <property type="evidence" value="ECO:0007669"/>
    <property type="project" value="InterPro"/>
</dbReference>
<feature type="domain" description="Lipoyl-binding" evidence="5">
    <location>
        <begin position="23"/>
        <end position="105"/>
    </location>
</feature>
<dbReference type="Gene3D" id="2.40.50.100">
    <property type="match status" value="1"/>
</dbReference>
<dbReference type="InterPro" id="IPR002930">
    <property type="entry name" value="GCV_H"/>
</dbReference>
<dbReference type="Proteomes" id="UP000199695">
    <property type="component" value="Unassembled WGS sequence"/>
</dbReference>
<evidence type="ECO:0000256" key="1">
    <source>
        <dbReference type="ARBA" id="ARBA00009249"/>
    </source>
</evidence>
<dbReference type="HAMAP" id="MF_00272">
    <property type="entry name" value="GcvH"/>
    <property type="match status" value="1"/>
</dbReference>
<comment type="function">
    <text evidence="3">The glycine cleavage system catalyzes the degradation of glycine. The H protein shuttles the methylamine group of glycine from the P protein to the T protein.</text>
</comment>
<sequence>MNLPKELRYTEEHEWVQTLDGDKVRIGITDFAQSELGDIVFVELPEVGAEVTAGEPFGSVESVKTVSELYAPVSGKVVEVNGELESSPENVNDSPYGDGWMIVVEMSDPSQLENLLTAEQYEQAVSES</sequence>
<dbReference type="PANTHER" id="PTHR11715:SF3">
    <property type="entry name" value="GLYCINE CLEAVAGE SYSTEM H PROTEIN-RELATED"/>
    <property type="match status" value="1"/>
</dbReference>
<dbReference type="NCBIfam" id="NF002270">
    <property type="entry name" value="PRK01202.1"/>
    <property type="match status" value="1"/>
</dbReference>
<dbReference type="OrthoDB" id="9796712at2"/>
<keyword evidence="2 3" id="KW-0450">Lipoyl</keyword>
<comment type="subunit">
    <text evidence="3">The glycine cleavage system is composed of four proteins: P, T, L and H.</text>
</comment>
<dbReference type="InterPro" id="IPR011053">
    <property type="entry name" value="Single_hybrid_motif"/>
</dbReference>
<dbReference type="GO" id="GO:0005829">
    <property type="term" value="C:cytosol"/>
    <property type="evidence" value="ECO:0007669"/>
    <property type="project" value="TreeGrafter"/>
</dbReference>
<keyword evidence="7" id="KW-1185">Reference proteome</keyword>
<evidence type="ECO:0000256" key="2">
    <source>
        <dbReference type="ARBA" id="ARBA00022823"/>
    </source>
</evidence>
<dbReference type="PROSITE" id="PS00189">
    <property type="entry name" value="LIPOYL"/>
    <property type="match status" value="1"/>
</dbReference>
<evidence type="ECO:0000256" key="3">
    <source>
        <dbReference type="HAMAP-Rule" id="MF_00272"/>
    </source>
</evidence>
<dbReference type="PANTHER" id="PTHR11715">
    <property type="entry name" value="GLYCINE CLEAVAGE SYSTEM H PROTEIN"/>
    <property type="match status" value="1"/>
</dbReference>
<reference evidence="6 7" key="1">
    <citation type="submission" date="2016-10" db="EMBL/GenBank/DDBJ databases">
        <authorList>
            <person name="de Groot N.N."/>
        </authorList>
    </citation>
    <scope>NUCLEOTIDE SEQUENCE [LARGE SCALE GENOMIC DNA]</scope>
    <source>
        <strain evidence="6 7">DSM 46701</strain>
    </source>
</reference>
<dbReference type="NCBIfam" id="TIGR00527">
    <property type="entry name" value="gcvH"/>
    <property type="match status" value="1"/>
</dbReference>
<dbReference type="GO" id="GO:0019464">
    <property type="term" value="P:glycine decarboxylation via glycine cleavage system"/>
    <property type="evidence" value="ECO:0007669"/>
    <property type="project" value="UniProtKB-UniRule"/>
</dbReference>